<keyword evidence="6 11" id="KW-0812">Transmembrane</keyword>
<evidence type="ECO:0000256" key="1">
    <source>
        <dbReference type="ARBA" id="ARBA00000085"/>
    </source>
</evidence>
<dbReference type="SUPFAM" id="SSF55874">
    <property type="entry name" value="ATPase domain of HSP90 chaperone/DNA topoisomerase II/histidine kinase"/>
    <property type="match status" value="1"/>
</dbReference>
<evidence type="ECO:0000256" key="10">
    <source>
        <dbReference type="ARBA" id="ARBA00023136"/>
    </source>
</evidence>
<dbReference type="EC" id="2.7.13.3" evidence="3"/>
<evidence type="ECO:0000313" key="13">
    <source>
        <dbReference type="EMBL" id="MBO1308834.1"/>
    </source>
</evidence>
<keyword evidence="9" id="KW-0902">Two-component regulatory system</keyword>
<dbReference type="PRINTS" id="PR00344">
    <property type="entry name" value="BCTRLSENSOR"/>
</dbReference>
<keyword evidence="14" id="KW-1185">Reference proteome</keyword>
<dbReference type="Pfam" id="PF02518">
    <property type="entry name" value="HATPase_c"/>
    <property type="match status" value="1"/>
</dbReference>
<reference evidence="13 14" key="1">
    <citation type="submission" date="2021-03" db="EMBL/GenBank/DDBJ databases">
        <title>Enterococcal diversity collection.</title>
        <authorList>
            <person name="Gilmore M.S."/>
            <person name="Schwartzman J."/>
            <person name="Van Tyne D."/>
            <person name="Martin M."/>
            <person name="Earl A.M."/>
            <person name="Manson A.L."/>
            <person name="Straub T."/>
            <person name="Salamzade R."/>
            <person name="Saavedra J."/>
            <person name="Lebreton F."/>
            <person name="Prichula J."/>
            <person name="Schaufler K."/>
            <person name="Gaca A."/>
            <person name="Sgardioli B."/>
            <person name="Wagenaar J."/>
            <person name="Strong T."/>
        </authorList>
    </citation>
    <scope>NUCLEOTIDE SEQUENCE [LARGE SCALE GENOMIC DNA]</scope>
    <source>
        <strain evidence="13 14">669A</strain>
    </source>
</reference>
<evidence type="ECO:0000256" key="2">
    <source>
        <dbReference type="ARBA" id="ARBA00004651"/>
    </source>
</evidence>
<evidence type="ECO:0000256" key="11">
    <source>
        <dbReference type="SAM" id="Phobius"/>
    </source>
</evidence>
<dbReference type="SMART" id="SM00387">
    <property type="entry name" value="HATPase_c"/>
    <property type="match status" value="1"/>
</dbReference>
<sequence length="329" mass="38321">MLKLVGSFIYERRVLYLLYLLIIGLSGFTFYLHTFSWEPFLDQALFTGFVMVLYSIIAFYRYVRKQKSLKLLVDNVVQAETPVIFPKAETQEERYYQEMVRQLLAETNQERIKGQQDKQEVYDDFGLWMHQIKTPVAAMDLLIQSGEAHPQEMKAELFKVNEYLQLMLNYLRQNLDNQDLMIQELSVDAVVKEVLRKYAFFFSQKNLQLELKQLEGTVLSDKKWLIFILEQVLFNAIKYTSDGKITIAFYGQQLDIQDTGIGIRAEDLPRVFEKGYTGYNGREQQRASGLGLYLSRKVADKIGSRLAIESKIGEGTTVSIFFPKKRPME</sequence>
<dbReference type="InterPro" id="IPR050351">
    <property type="entry name" value="BphY/WalK/GraS-like"/>
</dbReference>
<dbReference type="InterPro" id="IPR036890">
    <property type="entry name" value="HATPase_C_sf"/>
</dbReference>
<proteinExistence type="predicted"/>
<dbReference type="InterPro" id="IPR003594">
    <property type="entry name" value="HATPase_dom"/>
</dbReference>
<feature type="transmembrane region" description="Helical" evidence="11">
    <location>
        <begin position="14"/>
        <end position="32"/>
    </location>
</feature>
<keyword evidence="7 13" id="KW-0418">Kinase</keyword>
<feature type="transmembrane region" description="Helical" evidence="11">
    <location>
        <begin position="44"/>
        <end position="63"/>
    </location>
</feature>
<dbReference type="EMBL" id="JAFREM010000048">
    <property type="protein sequence ID" value="MBO1308834.1"/>
    <property type="molecule type" value="Genomic_DNA"/>
</dbReference>
<dbReference type="PROSITE" id="PS50109">
    <property type="entry name" value="HIS_KIN"/>
    <property type="match status" value="1"/>
</dbReference>
<dbReference type="InterPro" id="IPR005467">
    <property type="entry name" value="His_kinase_dom"/>
</dbReference>
<evidence type="ECO:0000256" key="4">
    <source>
        <dbReference type="ARBA" id="ARBA00022475"/>
    </source>
</evidence>
<dbReference type="PANTHER" id="PTHR45453:SF2">
    <property type="entry name" value="HISTIDINE KINASE"/>
    <property type="match status" value="1"/>
</dbReference>
<evidence type="ECO:0000259" key="12">
    <source>
        <dbReference type="PROSITE" id="PS50109"/>
    </source>
</evidence>
<evidence type="ECO:0000256" key="7">
    <source>
        <dbReference type="ARBA" id="ARBA00022777"/>
    </source>
</evidence>
<evidence type="ECO:0000256" key="8">
    <source>
        <dbReference type="ARBA" id="ARBA00022989"/>
    </source>
</evidence>
<keyword evidence="5" id="KW-0808">Transferase</keyword>
<dbReference type="RefSeq" id="WP_207675824.1">
    <property type="nucleotide sequence ID" value="NZ_JAFREM010000048.1"/>
</dbReference>
<comment type="subcellular location">
    <subcellularLocation>
        <location evidence="2">Cell membrane</location>
        <topology evidence="2">Multi-pass membrane protein</topology>
    </subcellularLocation>
</comment>
<keyword evidence="4" id="KW-1003">Cell membrane</keyword>
<comment type="caution">
    <text evidence="13">The sequence shown here is derived from an EMBL/GenBank/DDBJ whole genome shotgun (WGS) entry which is preliminary data.</text>
</comment>
<evidence type="ECO:0000256" key="9">
    <source>
        <dbReference type="ARBA" id="ARBA00023012"/>
    </source>
</evidence>
<keyword evidence="8 11" id="KW-1133">Transmembrane helix</keyword>
<evidence type="ECO:0000256" key="3">
    <source>
        <dbReference type="ARBA" id="ARBA00012438"/>
    </source>
</evidence>
<evidence type="ECO:0000256" key="6">
    <source>
        <dbReference type="ARBA" id="ARBA00022692"/>
    </source>
</evidence>
<organism evidence="13 14">
    <name type="scientific">Candidatus Enterococcus moelleringii</name>
    <dbReference type="NCBI Taxonomy" id="2815325"/>
    <lineage>
        <taxon>Bacteria</taxon>
        <taxon>Bacillati</taxon>
        <taxon>Bacillota</taxon>
        <taxon>Bacilli</taxon>
        <taxon>Lactobacillales</taxon>
        <taxon>Enterococcaceae</taxon>
        <taxon>Enterococcus</taxon>
    </lineage>
</organism>
<dbReference type="InterPro" id="IPR004358">
    <property type="entry name" value="Sig_transdc_His_kin-like_C"/>
</dbReference>
<dbReference type="PANTHER" id="PTHR45453">
    <property type="entry name" value="PHOSPHATE REGULON SENSOR PROTEIN PHOR"/>
    <property type="match status" value="1"/>
</dbReference>
<dbReference type="Gene3D" id="3.30.565.10">
    <property type="entry name" value="Histidine kinase-like ATPase, C-terminal domain"/>
    <property type="match status" value="1"/>
</dbReference>
<dbReference type="GO" id="GO:0016301">
    <property type="term" value="F:kinase activity"/>
    <property type="evidence" value="ECO:0007669"/>
    <property type="project" value="UniProtKB-KW"/>
</dbReference>
<dbReference type="Proteomes" id="UP000664601">
    <property type="component" value="Unassembled WGS sequence"/>
</dbReference>
<evidence type="ECO:0000256" key="5">
    <source>
        <dbReference type="ARBA" id="ARBA00022679"/>
    </source>
</evidence>
<accession>A0ABS3LGR4</accession>
<name>A0ABS3LGR4_9ENTE</name>
<keyword evidence="10 11" id="KW-0472">Membrane</keyword>
<gene>
    <name evidence="13" type="ORF">JZO70_21865</name>
</gene>
<comment type="catalytic activity">
    <reaction evidence="1">
        <text>ATP + protein L-histidine = ADP + protein N-phospho-L-histidine.</text>
        <dbReference type="EC" id="2.7.13.3"/>
    </reaction>
</comment>
<feature type="domain" description="Histidine kinase" evidence="12">
    <location>
        <begin position="127"/>
        <end position="326"/>
    </location>
</feature>
<protein>
    <recommendedName>
        <fullName evidence="3">histidine kinase</fullName>
        <ecNumber evidence="3">2.7.13.3</ecNumber>
    </recommendedName>
</protein>
<evidence type="ECO:0000313" key="14">
    <source>
        <dbReference type="Proteomes" id="UP000664601"/>
    </source>
</evidence>